<evidence type="ECO:0000313" key="2">
    <source>
        <dbReference type="Proteomes" id="UP000194139"/>
    </source>
</evidence>
<dbReference type="PROSITE" id="PS51257">
    <property type="entry name" value="PROKAR_LIPOPROTEIN"/>
    <property type="match status" value="1"/>
</dbReference>
<organism evidence="1 2">
    <name type="scientific">Bordetella genomosp. 9</name>
    <dbReference type="NCBI Taxonomy" id="1416803"/>
    <lineage>
        <taxon>Bacteria</taxon>
        <taxon>Pseudomonadati</taxon>
        <taxon>Pseudomonadota</taxon>
        <taxon>Betaproteobacteria</taxon>
        <taxon>Burkholderiales</taxon>
        <taxon>Alcaligenaceae</taxon>
        <taxon>Bordetella</taxon>
    </lineage>
</organism>
<accession>A0A1W6Z0D7</accession>
<reference evidence="1 2" key="1">
    <citation type="submission" date="2017-05" db="EMBL/GenBank/DDBJ databases">
        <title>Complete and WGS of Bordetella genogroups.</title>
        <authorList>
            <person name="Spilker T."/>
            <person name="LiPuma J."/>
        </authorList>
    </citation>
    <scope>NUCLEOTIDE SEQUENCE [LARGE SCALE GENOMIC DNA]</scope>
    <source>
        <strain evidence="1 2">AU17164</strain>
    </source>
</reference>
<dbReference type="Proteomes" id="UP000194139">
    <property type="component" value="Chromosome"/>
</dbReference>
<keyword evidence="2" id="KW-1185">Reference proteome</keyword>
<dbReference type="RefSeq" id="WP_086072139.1">
    <property type="nucleotide sequence ID" value="NZ_CP021109.1"/>
</dbReference>
<sequence>MRLIFVAVLAIVLSGCASKHPPLSREEFLKVSQRVYDGKTPEQVFAAAEKLFRLADGNDFTYTYSQDGMTAQRQWSFYFVLAAGFGADTWTIKTSQDGVATKVSVDVSTTSSQALGPTLVGNYSGTSLYDLFWSRLDYLLGQSNHWMTCEESNQRIKDGVVWGSNDPLCDSVTVNDDVPEELRGVLVKQKPSRPNPNPT</sequence>
<dbReference type="EMBL" id="CP021109">
    <property type="protein sequence ID" value="ARP86303.1"/>
    <property type="molecule type" value="Genomic_DNA"/>
</dbReference>
<evidence type="ECO:0000313" key="1">
    <source>
        <dbReference type="EMBL" id="ARP86303.1"/>
    </source>
</evidence>
<name>A0A1W6Z0D7_9BORD</name>
<gene>
    <name evidence="1" type="ORF">CAL13_08900</name>
</gene>
<evidence type="ECO:0008006" key="3">
    <source>
        <dbReference type="Google" id="ProtNLM"/>
    </source>
</evidence>
<dbReference type="AlphaFoldDB" id="A0A1W6Z0D7"/>
<protein>
    <recommendedName>
        <fullName evidence="3">Lipoprotein</fullName>
    </recommendedName>
</protein>
<proteinExistence type="predicted"/>